<gene>
    <name evidence="5" type="primary">ygaV_2</name>
    <name evidence="5" type="ORF">BN961_02222</name>
</gene>
<dbReference type="PANTHER" id="PTHR33154:SF28">
    <property type="entry name" value="HTH-TYPE TRANSCRIPTIONAL REGULATOR YGAV-RELATED"/>
    <property type="match status" value="1"/>
</dbReference>
<dbReference type="GO" id="GO:0003700">
    <property type="term" value="F:DNA-binding transcription factor activity"/>
    <property type="evidence" value="ECO:0007669"/>
    <property type="project" value="InterPro"/>
</dbReference>
<dbReference type="PANTHER" id="PTHR33154">
    <property type="entry name" value="TRANSCRIPTIONAL REGULATOR, ARSR FAMILY"/>
    <property type="match status" value="1"/>
</dbReference>
<keyword evidence="6" id="KW-1185">Reference proteome</keyword>
<evidence type="ECO:0000259" key="4">
    <source>
        <dbReference type="PROSITE" id="PS50987"/>
    </source>
</evidence>
<reference evidence="5 6" key="1">
    <citation type="journal article" date="2014" name="Genome Announc.">
        <title>Genome Sequence of Afipia felis Strain 76713, Isolated in Hospital Water Using an Amoeba Co-Culture Procedure.</title>
        <authorList>
            <person name="Benamar S."/>
            <person name="La Scola B."/>
            <person name="Croce O."/>
        </authorList>
    </citation>
    <scope>NUCLEOTIDE SEQUENCE [LARGE SCALE GENOMIC DNA]</scope>
    <source>
        <strain evidence="5 6">76713</strain>
    </source>
</reference>
<dbReference type="Pfam" id="PF01022">
    <property type="entry name" value="HTH_5"/>
    <property type="match status" value="1"/>
</dbReference>
<keyword evidence="3" id="KW-0804">Transcription</keyword>
<dbReference type="RefSeq" id="WP_048756652.1">
    <property type="nucleotide sequence ID" value="NZ_CCAZ020000001.1"/>
</dbReference>
<protein>
    <submittedName>
        <fullName evidence="5">HTH-type transcriptional regulator YgaV</fullName>
    </submittedName>
</protein>
<dbReference type="PROSITE" id="PS50987">
    <property type="entry name" value="HTH_ARSR_2"/>
    <property type="match status" value="1"/>
</dbReference>
<dbReference type="STRING" id="1035.BN961_02222"/>
<dbReference type="InterPro" id="IPR036388">
    <property type="entry name" value="WH-like_DNA-bd_sf"/>
</dbReference>
<comment type="caution">
    <text evidence="5">The sequence shown here is derived from an EMBL/GenBank/DDBJ whole genome shotgun (WGS) entry which is preliminary data.</text>
</comment>
<dbReference type="SMART" id="SM00418">
    <property type="entry name" value="HTH_ARSR"/>
    <property type="match status" value="1"/>
</dbReference>
<dbReference type="InterPro" id="IPR001845">
    <property type="entry name" value="HTH_ArsR_DNA-bd_dom"/>
</dbReference>
<dbReference type="Proteomes" id="UP000035762">
    <property type="component" value="Unassembled WGS sequence"/>
</dbReference>
<organism evidence="5 6">
    <name type="scientific">Afipia felis</name>
    <name type="common">Cat scratch disease bacillus</name>
    <dbReference type="NCBI Taxonomy" id="1035"/>
    <lineage>
        <taxon>Bacteria</taxon>
        <taxon>Pseudomonadati</taxon>
        <taxon>Pseudomonadota</taxon>
        <taxon>Alphaproteobacteria</taxon>
        <taxon>Hyphomicrobiales</taxon>
        <taxon>Nitrobacteraceae</taxon>
        <taxon>Afipia</taxon>
    </lineage>
</organism>
<dbReference type="InterPro" id="IPR051081">
    <property type="entry name" value="HTH_MetalResp_TranReg"/>
</dbReference>
<evidence type="ECO:0000256" key="3">
    <source>
        <dbReference type="ARBA" id="ARBA00023163"/>
    </source>
</evidence>
<feature type="domain" description="HTH arsR-type" evidence="4">
    <location>
        <begin position="19"/>
        <end position="114"/>
    </location>
</feature>
<dbReference type="OrthoDB" id="194599at2"/>
<dbReference type="InterPro" id="IPR036390">
    <property type="entry name" value="WH_DNA-bd_sf"/>
</dbReference>
<proteinExistence type="predicted"/>
<keyword evidence="2" id="KW-0238">DNA-binding</keyword>
<evidence type="ECO:0000313" key="6">
    <source>
        <dbReference type="Proteomes" id="UP000035762"/>
    </source>
</evidence>
<dbReference type="GO" id="GO:0003677">
    <property type="term" value="F:DNA binding"/>
    <property type="evidence" value="ECO:0007669"/>
    <property type="project" value="UniProtKB-KW"/>
</dbReference>
<dbReference type="CDD" id="cd00090">
    <property type="entry name" value="HTH_ARSR"/>
    <property type="match status" value="1"/>
</dbReference>
<dbReference type="EMBL" id="CCAZ020000001">
    <property type="protein sequence ID" value="CEG08803.1"/>
    <property type="molecule type" value="Genomic_DNA"/>
</dbReference>
<evidence type="ECO:0000313" key="5">
    <source>
        <dbReference type="EMBL" id="CEG08803.1"/>
    </source>
</evidence>
<evidence type="ECO:0000256" key="1">
    <source>
        <dbReference type="ARBA" id="ARBA00023015"/>
    </source>
</evidence>
<dbReference type="AlphaFoldDB" id="A0A090N7L3"/>
<dbReference type="PRINTS" id="PR00778">
    <property type="entry name" value="HTHARSR"/>
</dbReference>
<keyword evidence="1" id="KW-0805">Transcription regulation</keyword>
<dbReference type="SUPFAM" id="SSF46785">
    <property type="entry name" value="Winged helix' DNA-binding domain"/>
    <property type="match status" value="1"/>
</dbReference>
<dbReference type="InterPro" id="IPR011991">
    <property type="entry name" value="ArsR-like_HTH"/>
</dbReference>
<sequence length="115" mass="13250">MNTALAAKTRANKLRPDQLLEQQAREVSRLLSVLANENRLLIVCYLMMRSEMKVGELVDALHLSQSALSQHLTKLREEGLVEFRRESQTLHYKIADERVTKLVKVLKKLYCDDAI</sequence>
<dbReference type="NCBIfam" id="NF033788">
    <property type="entry name" value="HTH_metalloreg"/>
    <property type="match status" value="1"/>
</dbReference>
<name>A0A090N7L3_AFIFE</name>
<dbReference type="Gene3D" id="1.10.10.10">
    <property type="entry name" value="Winged helix-like DNA-binding domain superfamily/Winged helix DNA-binding domain"/>
    <property type="match status" value="1"/>
</dbReference>
<accession>A0A090N7L3</accession>
<evidence type="ECO:0000256" key="2">
    <source>
        <dbReference type="ARBA" id="ARBA00023125"/>
    </source>
</evidence>